<dbReference type="RefSeq" id="WP_376849385.1">
    <property type="nucleotide sequence ID" value="NZ_JBHSMF010000006.1"/>
</dbReference>
<dbReference type="Proteomes" id="UP001596037">
    <property type="component" value="Unassembled WGS sequence"/>
</dbReference>
<keyword evidence="1 4" id="KW-0963">Cytoplasm</keyword>
<dbReference type="Gene3D" id="3.30.70.3550">
    <property type="entry name" value="Leucyl/phenylalanyl-tRNA-protein transferase, N-terminal domain"/>
    <property type="match status" value="1"/>
</dbReference>
<comment type="function">
    <text evidence="4">Functions in the N-end rule pathway of protein degradation where it conjugates Leu, Phe and, less efficiently, Met from aminoacyl-tRNAs to the N-termini of proteins containing an N-terminal arginine or lysine.</text>
</comment>
<keyword evidence="3 4" id="KW-0012">Acyltransferase</keyword>
<evidence type="ECO:0000256" key="1">
    <source>
        <dbReference type="ARBA" id="ARBA00022490"/>
    </source>
</evidence>
<dbReference type="Pfam" id="PF03588">
    <property type="entry name" value="Leu_Phe_trans"/>
    <property type="match status" value="1"/>
</dbReference>
<dbReference type="SUPFAM" id="SSF55729">
    <property type="entry name" value="Acyl-CoA N-acyltransferases (Nat)"/>
    <property type="match status" value="1"/>
</dbReference>
<name>A0ABW0NAP4_9BURK</name>
<protein>
    <recommendedName>
        <fullName evidence="4">Leucyl/phenylalanyl-tRNA--protein transferase</fullName>
        <ecNumber evidence="4">2.3.2.6</ecNumber>
    </recommendedName>
    <alternativeName>
        <fullName evidence="4">L/F-transferase</fullName>
    </alternativeName>
    <alternativeName>
        <fullName evidence="4">Leucyltransferase</fullName>
    </alternativeName>
    <alternativeName>
        <fullName evidence="4">Phenyalanyltransferase</fullName>
    </alternativeName>
</protein>
<dbReference type="InterPro" id="IPR042203">
    <property type="entry name" value="Leu/Phe-tRNA_Trfase_C"/>
</dbReference>
<dbReference type="InterPro" id="IPR016181">
    <property type="entry name" value="Acyl_CoA_acyltransferase"/>
</dbReference>
<comment type="catalytic activity">
    <reaction evidence="4">
        <text>N-terminal L-arginyl-[protein] + L-leucyl-tRNA(Leu) = N-terminal L-leucyl-L-arginyl-[protein] + tRNA(Leu) + H(+)</text>
        <dbReference type="Rhea" id="RHEA:50416"/>
        <dbReference type="Rhea" id="RHEA-COMP:9613"/>
        <dbReference type="Rhea" id="RHEA-COMP:9622"/>
        <dbReference type="Rhea" id="RHEA-COMP:12672"/>
        <dbReference type="Rhea" id="RHEA-COMP:12673"/>
        <dbReference type="ChEBI" id="CHEBI:15378"/>
        <dbReference type="ChEBI" id="CHEBI:64719"/>
        <dbReference type="ChEBI" id="CHEBI:78442"/>
        <dbReference type="ChEBI" id="CHEBI:78494"/>
        <dbReference type="ChEBI" id="CHEBI:133044"/>
        <dbReference type="EC" id="2.3.2.6"/>
    </reaction>
</comment>
<evidence type="ECO:0000313" key="7">
    <source>
        <dbReference type="Proteomes" id="UP001596037"/>
    </source>
</evidence>
<dbReference type="PANTHER" id="PTHR30098:SF2">
    <property type="entry name" value="LEUCYL_PHENYLALANYL-TRNA--PROTEIN TRANSFERASE"/>
    <property type="match status" value="1"/>
</dbReference>
<gene>
    <name evidence="4 6" type="primary">aat</name>
    <name evidence="6" type="ORF">ACFPOE_07365</name>
</gene>
<organism evidence="6 7">
    <name type="scientific">Caenimonas terrae</name>
    <dbReference type="NCBI Taxonomy" id="696074"/>
    <lineage>
        <taxon>Bacteria</taxon>
        <taxon>Pseudomonadati</taxon>
        <taxon>Pseudomonadota</taxon>
        <taxon>Betaproteobacteria</taxon>
        <taxon>Burkholderiales</taxon>
        <taxon>Comamonadaceae</taxon>
        <taxon>Caenimonas</taxon>
    </lineage>
</organism>
<feature type="region of interest" description="Disordered" evidence="5">
    <location>
        <begin position="1"/>
        <end position="23"/>
    </location>
</feature>
<dbReference type="EMBL" id="JBHSMF010000006">
    <property type="protein sequence ID" value="MFC5497346.1"/>
    <property type="molecule type" value="Genomic_DNA"/>
</dbReference>
<dbReference type="EC" id="2.3.2.6" evidence="4"/>
<comment type="catalytic activity">
    <reaction evidence="4">
        <text>N-terminal L-lysyl-[protein] + L-leucyl-tRNA(Leu) = N-terminal L-leucyl-L-lysyl-[protein] + tRNA(Leu) + H(+)</text>
        <dbReference type="Rhea" id="RHEA:12340"/>
        <dbReference type="Rhea" id="RHEA-COMP:9613"/>
        <dbReference type="Rhea" id="RHEA-COMP:9622"/>
        <dbReference type="Rhea" id="RHEA-COMP:12670"/>
        <dbReference type="Rhea" id="RHEA-COMP:12671"/>
        <dbReference type="ChEBI" id="CHEBI:15378"/>
        <dbReference type="ChEBI" id="CHEBI:65249"/>
        <dbReference type="ChEBI" id="CHEBI:78442"/>
        <dbReference type="ChEBI" id="CHEBI:78494"/>
        <dbReference type="ChEBI" id="CHEBI:133043"/>
        <dbReference type="EC" id="2.3.2.6"/>
    </reaction>
</comment>
<reference evidence="7" key="1">
    <citation type="journal article" date="2019" name="Int. J. Syst. Evol. Microbiol.">
        <title>The Global Catalogue of Microorganisms (GCM) 10K type strain sequencing project: providing services to taxonomists for standard genome sequencing and annotation.</title>
        <authorList>
            <consortium name="The Broad Institute Genomics Platform"/>
            <consortium name="The Broad Institute Genome Sequencing Center for Infectious Disease"/>
            <person name="Wu L."/>
            <person name="Ma J."/>
        </authorList>
    </citation>
    <scope>NUCLEOTIDE SEQUENCE [LARGE SCALE GENOMIC DNA]</scope>
    <source>
        <strain evidence="7">CCUG 57401</strain>
    </source>
</reference>
<evidence type="ECO:0000313" key="6">
    <source>
        <dbReference type="EMBL" id="MFC5497346.1"/>
    </source>
</evidence>
<proteinExistence type="inferred from homology"/>
<dbReference type="InterPro" id="IPR042221">
    <property type="entry name" value="Leu/Phe-tRNA_Trfase_N"/>
</dbReference>
<evidence type="ECO:0000256" key="3">
    <source>
        <dbReference type="ARBA" id="ARBA00023315"/>
    </source>
</evidence>
<evidence type="ECO:0000256" key="2">
    <source>
        <dbReference type="ARBA" id="ARBA00022679"/>
    </source>
</evidence>
<comment type="subcellular location">
    <subcellularLocation>
        <location evidence="4">Cytoplasm</location>
    </subcellularLocation>
</comment>
<sequence length="247" mass="27348">MNLPWLEPGDPFPPPDSAWDADQPAPGLLAAGGALDVDSLHRAYRRGIFPWFSDGQPILWWSTDPRMVLFTAEFKLHRSLRKTLTRFAADPRCEIRVDSAFDRVIGACASSDRPGQSGTWIVPAMVEAYKQFHAAGHVHSVETWIDGELAGGLYCVSIGQAVFGESMFTRVPDASKIALAALVAICRHEGIGLIDCQQNTQHLASMGAREIRRSDFVATVAQKALLPPPRWRFEPVYWSELLPREPA</sequence>
<dbReference type="Gene3D" id="3.40.630.70">
    <property type="entry name" value="Leucyl/phenylalanyl-tRNA-protein transferase, C-terminal domain"/>
    <property type="match status" value="1"/>
</dbReference>
<dbReference type="HAMAP" id="MF_00688">
    <property type="entry name" value="Leu_Phe_trans"/>
    <property type="match status" value="1"/>
</dbReference>
<comment type="caution">
    <text evidence="6">The sequence shown here is derived from an EMBL/GenBank/DDBJ whole genome shotgun (WGS) entry which is preliminary data.</text>
</comment>
<keyword evidence="7" id="KW-1185">Reference proteome</keyword>
<dbReference type="GO" id="GO:0008914">
    <property type="term" value="F:leucyl-tRNA--protein transferase activity"/>
    <property type="evidence" value="ECO:0007669"/>
    <property type="project" value="UniProtKB-EC"/>
</dbReference>
<keyword evidence="2 4" id="KW-0808">Transferase</keyword>
<dbReference type="InterPro" id="IPR004616">
    <property type="entry name" value="Leu/Phe-tRNA_Trfase"/>
</dbReference>
<comment type="catalytic activity">
    <reaction evidence="4">
        <text>L-phenylalanyl-tRNA(Phe) + an N-terminal L-alpha-aminoacyl-[protein] = an N-terminal L-phenylalanyl-L-alpha-aminoacyl-[protein] + tRNA(Phe)</text>
        <dbReference type="Rhea" id="RHEA:43632"/>
        <dbReference type="Rhea" id="RHEA-COMP:9668"/>
        <dbReference type="Rhea" id="RHEA-COMP:9699"/>
        <dbReference type="Rhea" id="RHEA-COMP:10636"/>
        <dbReference type="Rhea" id="RHEA-COMP:10637"/>
        <dbReference type="ChEBI" id="CHEBI:78442"/>
        <dbReference type="ChEBI" id="CHEBI:78531"/>
        <dbReference type="ChEBI" id="CHEBI:78597"/>
        <dbReference type="ChEBI" id="CHEBI:83561"/>
        <dbReference type="EC" id="2.3.2.6"/>
    </reaction>
</comment>
<evidence type="ECO:0000256" key="4">
    <source>
        <dbReference type="HAMAP-Rule" id="MF_00688"/>
    </source>
</evidence>
<evidence type="ECO:0000256" key="5">
    <source>
        <dbReference type="SAM" id="MobiDB-lite"/>
    </source>
</evidence>
<dbReference type="PANTHER" id="PTHR30098">
    <property type="entry name" value="LEUCYL/PHENYLALANYL-TRNA--PROTEIN TRANSFERASE"/>
    <property type="match status" value="1"/>
</dbReference>
<accession>A0ABW0NAP4</accession>
<dbReference type="NCBIfam" id="TIGR00667">
    <property type="entry name" value="aat"/>
    <property type="match status" value="1"/>
</dbReference>
<comment type="similarity">
    <text evidence="4">Belongs to the L/F-transferase family.</text>
</comment>